<sequence length="62" mass="6900">MNKDEMLNKVNELVGEGKIEGAKDFIAEHKDGLGEYAEKAKALTENFDTNSIIDKVKNLFGK</sequence>
<organism evidence="1 3">
    <name type="scientific">Brochothrix thermosphacta</name>
    <name type="common">Microbacterium thermosphactum</name>
    <dbReference type="NCBI Taxonomy" id="2756"/>
    <lineage>
        <taxon>Bacteria</taxon>
        <taxon>Bacillati</taxon>
        <taxon>Bacillota</taxon>
        <taxon>Bacilli</taxon>
        <taxon>Bacillales</taxon>
        <taxon>Listeriaceae</taxon>
        <taxon>Brochothrix</taxon>
    </lineage>
</organism>
<evidence type="ECO:0008006" key="5">
    <source>
        <dbReference type="Google" id="ProtNLM"/>
    </source>
</evidence>
<dbReference type="AlphaFoldDB" id="A0A291KEF0"/>
<dbReference type="RefSeq" id="WP_029092368.1">
    <property type="nucleotide sequence ID" value="NZ_CBCPHX010000003.1"/>
</dbReference>
<dbReference type="GeneID" id="66538072"/>
<evidence type="ECO:0000313" key="1">
    <source>
        <dbReference type="EMBL" id="ATF25324.1"/>
    </source>
</evidence>
<accession>A0A291KEF0</accession>
<dbReference type="Proteomes" id="UP000243591">
    <property type="component" value="Chromosome"/>
</dbReference>
<reference evidence="4" key="2">
    <citation type="submission" date="2018-04" db="EMBL/GenBank/DDBJ databases">
        <authorList>
            <person name="Illikoud N."/>
        </authorList>
    </citation>
    <scope>NUCLEOTIDE SEQUENCE [LARGE SCALE GENOMIC DNA]</scope>
</reference>
<evidence type="ECO:0000313" key="3">
    <source>
        <dbReference type="Proteomes" id="UP000243591"/>
    </source>
</evidence>
<evidence type="ECO:0000313" key="2">
    <source>
        <dbReference type="EMBL" id="SPP28752.1"/>
    </source>
</evidence>
<keyword evidence="3" id="KW-1185">Reference proteome</keyword>
<evidence type="ECO:0000313" key="4">
    <source>
        <dbReference type="Proteomes" id="UP000270190"/>
    </source>
</evidence>
<dbReference type="Proteomes" id="UP000270190">
    <property type="component" value="Unassembled WGS sequence"/>
</dbReference>
<dbReference type="EMBL" id="OUNC01000023">
    <property type="protein sequence ID" value="SPP28752.1"/>
    <property type="molecule type" value="Genomic_DNA"/>
</dbReference>
<reference evidence="1 3" key="1">
    <citation type="submission" date="2017-09" db="EMBL/GenBank/DDBJ databases">
        <title>Complete Genome Sequences of Two Strains of the Meat Spoilage Bacterium Brochothrix thermosphacta Isolated from Ground Chicken.</title>
        <authorList>
            <person name="Paoli G.C."/>
            <person name="Wijey C."/>
            <person name="Chen C.-Y."/>
            <person name="Nguyen L."/>
            <person name="Yan X."/>
            <person name="Irwin P.L."/>
        </authorList>
    </citation>
    <scope>NUCLEOTIDE SEQUENCE [LARGE SCALE GENOMIC DNA]</scope>
    <source>
        <strain evidence="1 3">BI</strain>
    </source>
</reference>
<protein>
    <recommendedName>
        <fullName evidence="5">Isoleucyl-tRNA synthetase</fullName>
    </recommendedName>
</protein>
<reference evidence="2" key="3">
    <citation type="submission" date="2018-04" db="EMBL/GenBank/DDBJ databases">
        <authorList>
            <person name="Go L.Y."/>
            <person name="Mitchell J.A."/>
        </authorList>
    </citation>
    <scope>NUCLEOTIDE SEQUENCE</scope>
    <source>
        <strain evidence="2">BSAS1 3</strain>
    </source>
</reference>
<dbReference type="KEGG" id="bths:CNY62_02345"/>
<name>A0A291KEF0_BROTH</name>
<gene>
    <name evidence="2" type="ORF">BTBSAS_30070</name>
    <name evidence="1" type="ORF">CNY62_02345</name>
</gene>
<proteinExistence type="predicted"/>
<dbReference type="OrthoDB" id="2305722at2"/>
<dbReference type="EMBL" id="CP023483">
    <property type="protein sequence ID" value="ATF25324.1"/>
    <property type="molecule type" value="Genomic_DNA"/>
</dbReference>